<dbReference type="PROSITE" id="PS50885">
    <property type="entry name" value="HAMP"/>
    <property type="match status" value="1"/>
</dbReference>
<dbReference type="CDD" id="cd06225">
    <property type="entry name" value="HAMP"/>
    <property type="match status" value="1"/>
</dbReference>
<gene>
    <name evidence="13" type="primary">sasA_13</name>
    <name evidence="13" type="ORF">LMG29739_03406</name>
</gene>
<keyword evidence="9" id="KW-0902">Two-component regulatory system</keyword>
<dbReference type="AlphaFoldDB" id="A0A6J5E3D6"/>
<dbReference type="SMART" id="SM00388">
    <property type="entry name" value="HisKA"/>
    <property type="match status" value="1"/>
</dbReference>
<dbReference type="Gene3D" id="1.10.287.130">
    <property type="match status" value="1"/>
</dbReference>
<keyword evidence="6 10" id="KW-0812">Transmembrane</keyword>
<name>A0A6J5E3D6_9BURK</name>
<dbReference type="PANTHER" id="PTHR45436">
    <property type="entry name" value="SENSOR HISTIDINE KINASE YKOH"/>
    <property type="match status" value="1"/>
</dbReference>
<feature type="domain" description="Histidine kinase" evidence="11">
    <location>
        <begin position="239"/>
        <end position="454"/>
    </location>
</feature>
<feature type="transmembrane region" description="Helical" evidence="10">
    <location>
        <begin position="154"/>
        <end position="176"/>
    </location>
</feature>
<evidence type="ECO:0000256" key="2">
    <source>
        <dbReference type="ARBA" id="ARBA00004370"/>
    </source>
</evidence>
<evidence type="ECO:0000256" key="6">
    <source>
        <dbReference type="ARBA" id="ARBA00022692"/>
    </source>
</evidence>
<evidence type="ECO:0000313" key="14">
    <source>
        <dbReference type="Proteomes" id="UP000494329"/>
    </source>
</evidence>
<sequence length="463" mass="50002">MRPPRRVSPTHLRSIGALLAVFVCTAIALFGLLYWLTRGYLFHEVDERLRGEYAEFHQIGRADAIATIAALTRRDIATSRPYGLFDASGRWLAGNVPVLPDEPDRTPFNYTQRVREDHANVLAHYRGVIIPTTSGLKIIVGHSIDEILDFDGTLVKTLCAGVTLAILLAIACGAALNAMSNRRIRAISETGREIMAGKLNRRLPTRGTNDDLDRLAGIVNTMLDEIERLVDEVRGVCAGIAHDLRTPMTHLRAGLERAQRRANSTDAYAQAIDAAIGQSDVVLGRFTALLRIAEIESGSRRASFGRIALDAVLRDVAELYEPLAEHRGLTLTVDAPLRVEVTGDSDLLFGAIENLLDNALKFTPGGGWVALGVGFDGACPVLHVADNGPGIDPAERKAVLRPFYRSGCAATCATPGHGLGLSLVAAIARVHDASIDIHDNRPGCKIVLRFAAAEQIQRDAKAG</sequence>
<organism evidence="13 14">
    <name type="scientific">Paraburkholderia solisilvae</name>
    <dbReference type="NCBI Taxonomy" id="624376"/>
    <lineage>
        <taxon>Bacteria</taxon>
        <taxon>Pseudomonadati</taxon>
        <taxon>Pseudomonadota</taxon>
        <taxon>Betaproteobacteria</taxon>
        <taxon>Burkholderiales</taxon>
        <taxon>Burkholderiaceae</taxon>
        <taxon>Paraburkholderia</taxon>
    </lineage>
</organism>
<keyword evidence="10" id="KW-0472">Membrane</keyword>
<keyword evidence="14" id="KW-1185">Reference proteome</keyword>
<dbReference type="InterPro" id="IPR036097">
    <property type="entry name" value="HisK_dim/P_sf"/>
</dbReference>
<evidence type="ECO:0000256" key="9">
    <source>
        <dbReference type="ARBA" id="ARBA00023012"/>
    </source>
</evidence>
<evidence type="ECO:0000256" key="4">
    <source>
        <dbReference type="ARBA" id="ARBA00022553"/>
    </source>
</evidence>
<keyword evidence="4" id="KW-0597">Phosphoprotein</keyword>
<dbReference type="SMART" id="SM00387">
    <property type="entry name" value="HATPase_c"/>
    <property type="match status" value="1"/>
</dbReference>
<evidence type="ECO:0000256" key="10">
    <source>
        <dbReference type="SAM" id="Phobius"/>
    </source>
</evidence>
<dbReference type="EC" id="2.7.13.3" evidence="3"/>
<comment type="subcellular location">
    <subcellularLocation>
        <location evidence="2">Membrane</location>
    </subcellularLocation>
</comment>
<dbReference type="InterPro" id="IPR003594">
    <property type="entry name" value="HATPase_dom"/>
</dbReference>
<keyword evidence="5 13" id="KW-0808">Transferase</keyword>
<dbReference type="RefSeq" id="WP_175112105.1">
    <property type="nucleotide sequence ID" value="NZ_CADIKF010000026.1"/>
</dbReference>
<feature type="transmembrane region" description="Helical" evidence="10">
    <location>
        <begin position="12"/>
        <end position="36"/>
    </location>
</feature>
<dbReference type="PROSITE" id="PS50109">
    <property type="entry name" value="HIS_KIN"/>
    <property type="match status" value="1"/>
</dbReference>
<dbReference type="Proteomes" id="UP000494329">
    <property type="component" value="Unassembled WGS sequence"/>
</dbReference>
<evidence type="ECO:0000256" key="1">
    <source>
        <dbReference type="ARBA" id="ARBA00000085"/>
    </source>
</evidence>
<dbReference type="CDD" id="cd00082">
    <property type="entry name" value="HisKA"/>
    <property type="match status" value="1"/>
</dbReference>
<dbReference type="InterPro" id="IPR005467">
    <property type="entry name" value="His_kinase_dom"/>
</dbReference>
<dbReference type="InterPro" id="IPR003661">
    <property type="entry name" value="HisK_dim/P_dom"/>
</dbReference>
<accession>A0A6J5E3D6</accession>
<evidence type="ECO:0000256" key="5">
    <source>
        <dbReference type="ARBA" id="ARBA00022679"/>
    </source>
</evidence>
<feature type="domain" description="HAMP" evidence="12">
    <location>
        <begin position="178"/>
        <end position="231"/>
    </location>
</feature>
<keyword evidence="7 13" id="KW-0418">Kinase</keyword>
<proteinExistence type="predicted"/>
<dbReference type="GO" id="GO:0005886">
    <property type="term" value="C:plasma membrane"/>
    <property type="evidence" value="ECO:0007669"/>
    <property type="project" value="TreeGrafter"/>
</dbReference>
<dbReference type="EMBL" id="CADIKF010000026">
    <property type="protein sequence ID" value="CAB3760497.1"/>
    <property type="molecule type" value="Genomic_DNA"/>
</dbReference>
<dbReference type="GO" id="GO:0000155">
    <property type="term" value="F:phosphorelay sensor kinase activity"/>
    <property type="evidence" value="ECO:0007669"/>
    <property type="project" value="InterPro"/>
</dbReference>
<dbReference type="InterPro" id="IPR036890">
    <property type="entry name" value="HATPase_C_sf"/>
</dbReference>
<dbReference type="Pfam" id="PF00672">
    <property type="entry name" value="HAMP"/>
    <property type="match status" value="1"/>
</dbReference>
<dbReference type="Pfam" id="PF02518">
    <property type="entry name" value="HATPase_c"/>
    <property type="match status" value="1"/>
</dbReference>
<evidence type="ECO:0000313" key="13">
    <source>
        <dbReference type="EMBL" id="CAB3760497.1"/>
    </source>
</evidence>
<dbReference type="SUPFAM" id="SSF55874">
    <property type="entry name" value="ATPase domain of HSP90 chaperone/DNA topoisomerase II/histidine kinase"/>
    <property type="match status" value="1"/>
</dbReference>
<dbReference type="InterPro" id="IPR050428">
    <property type="entry name" value="TCS_sensor_his_kinase"/>
</dbReference>
<dbReference type="PANTHER" id="PTHR45436:SF8">
    <property type="entry name" value="HISTIDINE KINASE"/>
    <property type="match status" value="1"/>
</dbReference>
<dbReference type="Gene3D" id="3.30.565.10">
    <property type="entry name" value="Histidine kinase-like ATPase, C-terminal domain"/>
    <property type="match status" value="1"/>
</dbReference>
<evidence type="ECO:0000256" key="3">
    <source>
        <dbReference type="ARBA" id="ARBA00012438"/>
    </source>
</evidence>
<keyword evidence="8 10" id="KW-1133">Transmembrane helix</keyword>
<dbReference type="SUPFAM" id="SSF47384">
    <property type="entry name" value="Homodimeric domain of signal transducing histidine kinase"/>
    <property type="match status" value="1"/>
</dbReference>
<evidence type="ECO:0000259" key="11">
    <source>
        <dbReference type="PROSITE" id="PS50109"/>
    </source>
</evidence>
<comment type="catalytic activity">
    <reaction evidence="1">
        <text>ATP + protein L-histidine = ADP + protein N-phospho-L-histidine.</text>
        <dbReference type="EC" id="2.7.13.3"/>
    </reaction>
</comment>
<dbReference type="SMART" id="SM00304">
    <property type="entry name" value="HAMP"/>
    <property type="match status" value="1"/>
</dbReference>
<dbReference type="SUPFAM" id="SSF158472">
    <property type="entry name" value="HAMP domain-like"/>
    <property type="match status" value="1"/>
</dbReference>
<evidence type="ECO:0000256" key="7">
    <source>
        <dbReference type="ARBA" id="ARBA00022777"/>
    </source>
</evidence>
<evidence type="ECO:0000259" key="12">
    <source>
        <dbReference type="PROSITE" id="PS50885"/>
    </source>
</evidence>
<evidence type="ECO:0000256" key="8">
    <source>
        <dbReference type="ARBA" id="ARBA00022989"/>
    </source>
</evidence>
<protein>
    <recommendedName>
        <fullName evidence="3">histidine kinase</fullName>
        <ecNumber evidence="3">2.7.13.3</ecNumber>
    </recommendedName>
</protein>
<reference evidence="13 14" key="1">
    <citation type="submission" date="2020-04" db="EMBL/GenBank/DDBJ databases">
        <authorList>
            <person name="De Canck E."/>
        </authorList>
    </citation>
    <scope>NUCLEOTIDE SEQUENCE [LARGE SCALE GENOMIC DNA]</scope>
    <source>
        <strain evidence="13 14">LMG 29739</strain>
    </source>
</reference>
<dbReference type="InterPro" id="IPR003660">
    <property type="entry name" value="HAMP_dom"/>
</dbReference>